<feature type="region of interest" description="Disordered" evidence="2">
    <location>
        <begin position="140"/>
        <end position="166"/>
    </location>
</feature>
<evidence type="ECO:0000313" key="5">
    <source>
        <dbReference type="Proteomes" id="UP000001879"/>
    </source>
</evidence>
<dbReference type="EMBL" id="AOHS01000063">
    <property type="protein sequence ID" value="ELY23250.1"/>
    <property type="molecule type" value="Genomic_DNA"/>
</dbReference>
<dbReference type="EMBL" id="CP001932">
    <property type="protein sequence ID" value="ADD05214.1"/>
    <property type="molecule type" value="Genomic_DNA"/>
</dbReference>
<organism evidence="3 5">
    <name type="scientific">Natrialba magadii (strain ATCC 43099 / DSM 3394 / CCM 3739 / CIP 104546 / IAM 13178 / JCM 8861 / NBRC 102185 / NCIMB 2190 / MS3)</name>
    <name type="common">Natronobacterium magadii</name>
    <dbReference type="NCBI Taxonomy" id="547559"/>
    <lineage>
        <taxon>Archaea</taxon>
        <taxon>Methanobacteriati</taxon>
        <taxon>Methanobacteriota</taxon>
        <taxon>Stenosarchaea group</taxon>
        <taxon>Halobacteria</taxon>
        <taxon>Halobacteriales</taxon>
        <taxon>Natrialbaceae</taxon>
        <taxon>Natrialba</taxon>
    </lineage>
</organism>
<feature type="compositionally biased region" description="Low complexity" evidence="2">
    <location>
        <begin position="145"/>
        <end position="166"/>
    </location>
</feature>
<reference evidence="3 5" key="2">
    <citation type="journal article" date="2012" name="BMC Genomics">
        <title>A comparative genomics perspective on the genetic content of the alkaliphilic haloarchaeon Natrialba magadii ATCC 43099T.</title>
        <authorList>
            <person name="Siddaramappa S."/>
            <person name="Challacombe J.F."/>
            <person name="Decastro R.E."/>
            <person name="Pfeiffer F."/>
            <person name="Sastre D.E."/>
            <person name="Gimenez M.I."/>
            <person name="Paggi R.A."/>
            <person name="Detter J.C."/>
            <person name="Davenport K.W."/>
            <person name="Goodwin L.A."/>
            <person name="Kyrpides N."/>
            <person name="Tapia R."/>
            <person name="Pitluck S."/>
            <person name="Lucas S."/>
            <person name="Woyke T."/>
            <person name="Maupin-Furlow J.A."/>
        </authorList>
    </citation>
    <scope>NUCLEOTIDE SEQUENCE [LARGE SCALE GENOMIC DNA]</scope>
    <source>
        <strain evidence="3">ATCC 43099</strain>
        <strain evidence="5">ATCC 43099 / DSM 3394 / CCM 3739 / CIP 104546 / IAM 13178 / JCM 8861 / NBRC 102185 / NCIMB 2190 / MS3</strain>
    </source>
</reference>
<keyword evidence="5" id="KW-1185">Reference proteome</keyword>
<dbReference type="HOGENOM" id="CLU_1599064_0_0_2"/>
<dbReference type="Proteomes" id="UP000011543">
    <property type="component" value="Unassembled WGS sequence"/>
</dbReference>
<dbReference type="RefSeq" id="WP_004217510.1">
    <property type="nucleotide sequence ID" value="NC_013922.1"/>
</dbReference>
<feature type="coiled-coil region" evidence="1">
    <location>
        <begin position="6"/>
        <end position="33"/>
    </location>
</feature>
<dbReference type="OrthoDB" id="196433at2157"/>
<protein>
    <submittedName>
        <fullName evidence="3">Uncharacterized protein</fullName>
    </submittedName>
</protein>
<evidence type="ECO:0000313" key="4">
    <source>
        <dbReference type="EMBL" id="ELY23250.1"/>
    </source>
</evidence>
<dbReference type="AlphaFoldDB" id="D3SUF6"/>
<dbReference type="Proteomes" id="UP000001879">
    <property type="component" value="Chromosome"/>
</dbReference>
<evidence type="ECO:0000313" key="6">
    <source>
        <dbReference type="Proteomes" id="UP000011543"/>
    </source>
</evidence>
<accession>D3SUF6</accession>
<gene>
    <name evidence="3" type="ordered locus">Nmag_1638</name>
    <name evidence="4" type="ORF">C500_20711</name>
</gene>
<evidence type="ECO:0000313" key="3">
    <source>
        <dbReference type="EMBL" id="ADD05214.1"/>
    </source>
</evidence>
<dbReference type="PaxDb" id="547559-Nmag_1638"/>
<dbReference type="KEGG" id="nmg:Nmag_1638"/>
<evidence type="ECO:0000256" key="1">
    <source>
        <dbReference type="SAM" id="Coils"/>
    </source>
</evidence>
<sequence>MLTTEAYTLDEAIDELTDQIDALEAALTELDSGTDEYTYTQGRRNRLRYYKDGLEWQRDEEGWSPDAEIELGAMTAAEEALMHREMPSNVEKKERRNWFVAASTAAAPYHSGGLSETFTDVGQCHPAFVDWAEAKANALGVPGVSGNRSEGESGSTNSSSSPSPME</sequence>
<reference evidence="3" key="4">
    <citation type="submission" date="2016-09" db="EMBL/GenBank/DDBJ databases">
        <authorList>
            <person name="Pfeiffer F."/>
        </authorList>
    </citation>
    <scope>NUCLEOTIDE SEQUENCE</scope>
    <source>
        <strain evidence="3">ATCC 43099</strain>
    </source>
</reference>
<dbReference type="GeneID" id="8824473"/>
<reference evidence="4 6" key="3">
    <citation type="journal article" date="2014" name="PLoS Genet.">
        <title>Phylogenetically driven sequencing of extremely halophilic archaea reveals strategies for static and dynamic osmo-response.</title>
        <authorList>
            <person name="Becker E.A."/>
            <person name="Seitzer P.M."/>
            <person name="Tritt A."/>
            <person name="Larsen D."/>
            <person name="Krusor M."/>
            <person name="Yao A.I."/>
            <person name="Wu D."/>
            <person name="Madern D."/>
            <person name="Eisen J.A."/>
            <person name="Darling A.E."/>
            <person name="Facciotti M.T."/>
        </authorList>
    </citation>
    <scope>NUCLEOTIDE SEQUENCE [LARGE SCALE GENOMIC DNA]</scope>
    <source>
        <strain evidence="6">ATCC 43099 / DSM 3394 / CCM 3739 / CIP 104546 / IAM 13178 / JCM 8861 / NBRC 102185 / NCIMB 2190 / MS3</strain>
        <strain evidence="4">MS-3</strain>
    </source>
</reference>
<name>D3SUF6_NATMM</name>
<keyword evidence="1" id="KW-0175">Coiled coil</keyword>
<dbReference type="PATRIC" id="fig|547559.17.peg.4089"/>
<proteinExistence type="predicted"/>
<reference evidence="5" key="1">
    <citation type="submission" date="2010-02" db="EMBL/GenBank/DDBJ databases">
        <title>Complete sequence of chromosome of Natrialba magadii ATCC 43099.</title>
        <authorList>
            <consortium name="US DOE Joint Genome Institute"/>
            <person name="Lucas S."/>
            <person name="Copeland A."/>
            <person name="Lapidus A."/>
            <person name="Cheng J.-F."/>
            <person name="Bruce D."/>
            <person name="Goodwin L."/>
            <person name="Pitluck S."/>
            <person name="Davenport K."/>
            <person name="Saunders E."/>
            <person name="Detter J.C."/>
            <person name="Han C."/>
            <person name="Tapia R."/>
            <person name="Land M."/>
            <person name="Hauser L."/>
            <person name="Kyrpides N."/>
            <person name="Mikhailova N."/>
            <person name="De Castro R.E."/>
            <person name="Maupin-Furlow J.A."/>
            <person name="Woyke T."/>
        </authorList>
    </citation>
    <scope>NUCLEOTIDE SEQUENCE [LARGE SCALE GENOMIC DNA]</scope>
    <source>
        <strain evidence="5">ATCC 43099 / DSM 3394 / CCM 3739 / CIP 104546 / IAM 13178 / JCM 8861 / NBRC 102185 / NCIMB 2190 / MS3</strain>
    </source>
</reference>
<dbReference type="eggNOG" id="arCOG13022">
    <property type="taxonomic scope" value="Archaea"/>
</dbReference>
<evidence type="ECO:0000256" key="2">
    <source>
        <dbReference type="SAM" id="MobiDB-lite"/>
    </source>
</evidence>
<dbReference type="STRING" id="547559.Nmag_1638"/>